<dbReference type="Proteomes" id="UP000805193">
    <property type="component" value="Unassembled WGS sequence"/>
</dbReference>
<keyword evidence="2" id="KW-1185">Reference proteome</keyword>
<dbReference type="EMBL" id="JABSTQ010011271">
    <property type="protein sequence ID" value="KAG0413349.1"/>
    <property type="molecule type" value="Genomic_DNA"/>
</dbReference>
<gene>
    <name evidence="1" type="ORF">HPB47_009501</name>
</gene>
<protein>
    <submittedName>
        <fullName evidence="1">Uncharacterized protein</fullName>
    </submittedName>
</protein>
<comment type="caution">
    <text evidence="1">The sequence shown here is derived from an EMBL/GenBank/DDBJ whole genome shotgun (WGS) entry which is preliminary data.</text>
</comment>
<sequence length="90" mass="10293">RSQVTVRVDAGIIDVSTGGGRYHQARRPVRFIHREGFNLIMWANDIALIKLDRPFNISRSLGMIGTICLTRKRLDYMKPIEVAGWGLLRK</sequence>
<evidence type="ECO:0000313" key="1">
    <source>
        <dbReference type="EMBL" id="KAG0413349.1"/>
    </source>
</evidence>
<reference evidence="1 2" key="1">
    <citation type="journal article" date="2020" name="Cell">
        <title>Large-Scale Comparative Analyses of Tick Genomes Elucidate Their Genetic Diversity and Vector Capacities.</title>
        <authorList>
            <consortium name="Tick Genome and Microbiome Consortium (TIGMIC)"/>
            <person name="Jia N."/>
            <person name="Wang J."/>
            <person name="Shi W."/>
            <person name="Du L."/>
            <person name="Sun Y."/>
            <person name="Zhan W."/>
            <person name="Jiang J.F."/>
            <person name="Wang Q."/>
            <person name="Zhang B."/>
            <person name="Ji P."/>
            <person name="Bell-Sakyi L."/>
            <person name="Cui X.M."/>
            <person name="Yuan T.T."/>
            <person name="Jiang B.G."/>
            <person name="Yang W.F."/>
            <person name="Lam T.T."/>
            <person name="Chang Q.C."/>
            <person name="Ding S.J."/>
            <person name="Wang X.J."/>
            <person name="Zhu J.G."/>
            <person name="Ruan X.D."/>
            <person name="Zhao L."/>
            <person name="Wei J.T."/>
            <person name="Ye R.Z."/>
            <person name="Que T.C."/>
            <person name="Du C.H."/>
            <person name="Zhou Y.H."/>
            <person name="Cheng J.X."/>
            <person name="Dai P.F."/>
            <person name="Guo W.B."/>
            <person name="Han X.H."/>
            <person name="Huang E.J."/>
            <person name="Li L.F."/>
            <person name="Wei W."/>
            <person name="Gao Y.C."/>
            <person name="Liu J.Z."/>
            <person name="Shao H.Z."/>
            <person name="Wang X."/>
            <person name="Wang C.C."/>
            <person name="Yang T.C."/>
            <person name="Huo Q.B."/>
            <person name="Li W."/>
            <person name="Chen H.Y."/>
            <person name="Chen S.E."/>
            <person name="Zhou L.G."/>
            <person name="Ni X.B."/>
            <person name="Tian J.H."/>
            <person name="Sheng Y."/>
            <person name="Liu T."/>
            <person name="Pan Y.S."/>
            <person name="Xia L.Y."/>
            <person name="Li J."/>
            <person name="Zhao F."/>
            <person name="Cao W.C."/>
        </authorList>
    </citation>
    <scope>NUCLEOTIDE SEQUENCE [LARGE SCALE GENOMIC DNA]</scope>
    <source>
        <strain evidence="1">Iper-2018</strain>
    </source>
</reference>
<accession>A0AC60P1V7</accession>
<organism evidence="1 2">
    <name type="scientific">Ixodes persulcatus</name>
    <name type="common">Taiga tick</name>
    <dbReference type="NCBI Taxonomy" id="34615"/>
    <lineage>
        <taxon>Eukaryota</taxon>
        <taxon>Metazoa</taxon>
        <taxon>Ecdysozoa</taxon>
        <taxon>Arthropoda</taxon>
        <taxon>Chelicerata</taxon>
        <taxon>Arachnida</taxon>
        <taxon>Acari</taxon>
        <taxon>Parasitiformes</taxon>
        <taxon>Ixodida</taxon>
        <taxon>Ixodoidea</taxon>
        <taxon>Ixodidae</taxon>
        <taxon>Ixodinae</taxon>
        <taxon>Ixodes</taxon>
    </lineage>
</organism>
<name>A0AC60P1V7_IXOPE</name>
<proteinExistence type="predicted"/>
<feature type="non-terminal residue" evidence="1">
    <location>
        <position position="90"/>
    </location>
</feature>
<evidence type="ECO:0000313" key="2">
    <source>
        <dbReference type="Proteomes" id="UP000805193"/>
    </source>
</evidence>
<feature type="non-terminal residue" evidence="1">
    <location>
        <position position="1"/>
    </location>
</feature>